<keyword evidence="1" id="KW-0812">Transmembrane</keyword>
<dbReference type="EMBL" id="JAKOOW010000078">
    <property type="protein sequence ID" value="MCG6505071.1"/>
    <property type="molecule type" value="Genomic_DNA"/>
</dbReference>
<gene>
    <name evidence="2" type="ORF">MB824_11290</name>
</gene>
<dbReference type="InterPro" id="IPR052959">
    <property type="entry name" value="Inner_membrane_assoc"/>
</dbReference>
<keyword evidence="1" id="KW-0472">Membrane</keyword>
<keyword evidence="3" id="KW-1185">Reference proteome</keyword>
<proteinExistence type="predicted"/>
<name>A0ABS9NQJ6_9NEIS</name>
<dbReference type="InterPro" id="IPR007436">
    <property type="entry name" value="DUF485"/>
</dbReference>
<feature type="transmembrane region" description="Helical" evidence="1">
    <location>
        <begin position="73"/>
        <end position="95"/>
    </location>
</feature>
<evidence type="ECO:0000256" key="1">
    <source>
        <dbReference type="SAM" id="Phobius"/>
    </source>
</evidence>
<evidence type="ECO:0000313" key="3">
    <source>
        <dbReference type="Proteomes" id="UP001298424"/>
    </source>
</evidence>
<dbReference type="Proteomes" id="UP001298424">
    <property type="component" value="Unassembled WGS sequence"/>
</dbReference>
<organism evidence="2 3">
    <name type="scientific">Kingella pumchi</name>
    <dbReference type="NCBI Taxonomy" id="2779506"/>
    <lineage>
        <taxon>Bacteria</taxon>
        <taxon>Pseudomonadati</taxon>
        <taxon>Pseudomonadota</taxon>
        <taxon>Betaproteobacteria</taxon>
        <taxon>Neisseriales</taxon>
        <taxon>Neisseriaceae</taxon>
        <taxon>Kingella</taxon>
    </lineage>
</organism>
<dbReference type="PANTHER" id="PTHR38598">
    <property type="entry name" value="INNER MEMBRANE PROTEIN YJCH"/>
    <property type="match status" value="1"/>
</dbReference>
<dbReference type="Pfam" id="PF04341">
    <property type="entry name" value="DUF485"/>
    <property type="match status" value="1"/>
</dbReference>
<evidence type="ECO:0000313" key="2">
    <source>
        <dbReference type="EMBL" id="MCG6505071.1"/>
    </source>
</evidence>
<comment type="caution">
    <text evidence="2">The sequence shown here is derived from an EMBL/GenBank/DDBJ whole genome shotgun (WGS) entry which is preliminary data.</text>
</comment>
<sequence>MSKAQTRNHAAEKARAARVLAHPAFRSMARQKAWLGWSFSAIVFAVYVAYIWVIGTSPQTLAAKVNPGEVTTWGIWVGMFVIVFSFLITLVYVWLANGKFEEMTQKAVRETQEGEK</sequence>
<accession>A0ABS9NQJ6</accession>
<dbReference type="RefSeq" id="WP_238748638.1">
    <property type="nucleotide sequence ID" value="NZ_JAKOOW010000078.1"/>
</dbReference>
<keyword evidence="1" id="KW-1133">Transmembrane helix</keyword>
<protein>
    <submittedName>
        <fullName evidence="2">DUF485 domain-containing protein</fullName>
    </submittedName>
</protein>
<feature type="transmembrane region" description="Helical" evidence="1">
    <location>
        <begin position="34"/>
        <end position="53"/>
    </location>
</feature>
<dbReference type="PANTHER" id="PTHR38598:SF1">
    <property type="entry name" value="INNER MEMBRANE PROTEIN YJCH"/>
    <property type="match status" value="1"/>
</dbReference>
<reference evidence="2 3" key="1">
    <citation type="submission" date="2022-02" db="EMBL/GenBank/DDBJ databases">
        <title>Genome sequence data of Kingella unionensis sp. nov. strain CICC 24913 (CCUG 75125).</title>
        <authorList>
            <person name="Xiao M."/>
        </authorList>
    </citation>
    <scope>NUCLEOTIDE SEQUENCE [LARGE SCALE GENOMIC DNA]</scope>
    <source>
        <strain evidence="2 3">CICC 24913</strain>
    </source>
</reference>